<evidence type="ECO:0000259" key="4">
    <source>
        <dbReference type="PROSITE" id="PS50835"/>
    </source>
</evidence>
<dbReference type="InterPro" id="IPR036179">
    <property type="entry name" value="Ig-like_dom_sf"/>
</dbReference>
<dbReference type="PROSITE" id="PS50835">
    <property type="entry name" value="IG_LIKE"/>
    <property type="match status" value="2"/>
</dbReference>
<name>A0A3B3DBI4_ORYME</name>
<dbReference type="Proteomes" id="UP000261560">
    <property type="component" value="Unplaced"/>
</dbReference>
<dbReference type="Pfam" id="PF07686">
    <property type="entry name" value="V-set"/>
    <property type="match status" value="1"/>
</dbReference>
<evidence type="ECO:0000256" key="3">
    <source>
        <dbReference type="ARBA" id="ARBA00023319"/>
    </source>
</evidence>
<dbReference type="AlphaFoldDB" id="A0A3B3DBI4"/>
<keyword evidence="6" id="KW-1185">Reference proteome</keyword>
<sequence>LTGQIYICMCVSIYTHIVFSERFVVSVGESKSVRRGDTVLLPCWLTPHQNAEDLVIRWYHEDHVDTPVMIYIPGKANRFFMDGSYVGRVSFDKKDSTSGGLKTGDVTLKLTNVTVRDDGKYTIFWIKASSSSSNLLTETGSLPVLSAVSKEDHTVNVSCESEGWFPQPEVRWSEDPDKDRVTFVRDSSGLIRVHSWILVSASSEVSCSVGLPNTKSLTVRLLQQFFDLAMLLCLKFHIFFAIQFFENTYKGLI</sequence>
<keyword evidence="3" id="KW-0393">Immunoglobulin domain</keyword>
<dbReference type="GO" id="GO:0009897">
    <property type="term" value="C:external side of plasma membrane"/>
    <property type="evidence" value="ECO:0007669"/>
    <property type="project" value="TreeGrafter"/>
</dbReference>
<accession>A0A3B3DBI4</accession>
<dbReference type="InterPro" id="IPR003599">
    <property type="entry name" value="Ig_sub"/>
</dbReference>
<dbReference type="InterPro" id="IPR013106">
    <property type="entry name" value="Ig_V-set"/>
</dbReference>
<comment type="subcellular location">
    <subcellularLocation>
        <location evidence="1">Membrane</location>
    </subcellularLocation>
</comment>
<keyword evidence="2" id="KW-0472">Membrane</keyword>
<feature type="domain" description="Ig-like" evidence="4">
    <location>
        <begin position="137"/>
        <end position="218"/>
    </location>
</feature>
<evidence type="ECO:0000313" key="6">
    <source>
        <dbReference type="Proteomes" id="UP000261560"/>
    </source>
</evidence>
<dbReference type="GO" id="GO:0050852">
    <property type="term" value="P:T cell receptor signaling pathway"/>
    <property type="evidence" value="ECO:0007669"/>
    <property type="project" value="TreeGrafter"/>
</dbReference>
<dbReference type="GeneTree" id="ENSGT01120000271914"/>
<dbReference type="Ensembl" id="ENSOMET00000002431.1">
    <property type="protein sequence ID" value="ENSOMEP00000027256.1"/>
    <property type="gene ID" value="ENSOMEG00000009627.1"/>
</dbReference>
<dbReference type="SMART" id="SM00409">
    <property type="entry name" value="IG"/>
    <property type="match status" value="1"/>
</dbReference>
<protein>
    <recommendedName>
        <fullName evidence="4">Ig-like domain-containing protein</fullName>
    </recommendedName>
</protein>
<dbReference type="InterPro" id="IPR007110">
    <property type="entry name" value="Ig-like_dom"/>
</dbReference>
<dbReference type="Gene3D" id="2.60.40.10">
    <property type="entry name" value="Immunoglobulins"/>
    <property type="match status" value="2"/>
</dbReference>
<dbReference type="GO" id="GO:0005102">
    <property type="term" value="F:signaling receptor binding"/>
    <property type="evidence" value="ECO:0007669"/>
    <property type="project" value="TreeGrafter"/>
</dbReference>
<proteinExistence type="predicted"/>
<dbReference type="SUPFAM" id="SSF48726">
    <property type="entry name" value="Immunoglobulin"/>
    <property type="match status" value="2"/>
</dbReference>
<dbReference type="GO" id="GO:0001817">
    <property type="term" value="P:regulation of cytokine production"/>
    <property type="evidence" value="ECO:0007669"/>
    <property type="project" value="TreeGrafter"/>
</dbReference>
<evidence type="ECO:0000256" key="1">
    <source>
        <dbReference type="ARBA" id="ARBA00004370"/>
    </source>
</evidence>
<dbReference type="Pfam" id="PF22705">
    <property type="entry name" value="C2-set_3"/>
    <property type="match status" value="1"/>
</dbReference>
<feature type="domain" description="Ig-like" evidence="4">
    <location>
        <begin position="21"/>
        <end position="122"/>
    </location>
</feature>
<dbReference type="InterPro" id="IPR053896">
    <property type="entry name" value="BTN3A2-like_Ig-C"/>
</dbReference>
<dbReference type="STRING" id="30732.ENSOMEP00000027256"/>
<dbReference type="PANTHER" id="PTHR24100">
    <property type="entry name" value="BUTYROPHILIN"/>
    <property type="match status" value="1"/>
</dbReference>
<dbReference type="InterPro" id="IPR013783">
    <property type="entry name" value="Ig-like_fold"/>
</dbReference>
<organism evidence="5 6">
    <name type="scientific">Oryzias melastigma</name>
    <name type="common">Marine medaka</name>
    <dbReference type="NCBI Taxonomy" id="30732"/>
    <lineage>
        <taxon>Eukaryota</taxon>
        <taxon>Metazoa</taxon>
        <taxon>Chordata</taxon>
        <taxon>Craniata</taxon>
        <taxon>Vertebrata</taxon>
        <taxon>Euteleostomi</taxon>
        <taxon>Actinopterygii</taxon>
        <taxon>Neopterygii</taxon>
        <taxon>Teleostei</taxon>
        <taxon>Neoteleostei</taxon>
        <taxon>Acanthomorphata</taxon>
        <taxon>Ovalentaria</taxon>
        <taxon>Atherinomorphae</taxon>
        <taxon>Beloniformes</taxon>
        <taxon>Adrianichthyidae</taxon>
        <taxon>Oryziinae</taxon>
        <taxon>Oryzias</taxon>
    </lineage>
</organism>
<dbReference type="PaxDb" id="30732-ENSOMEP00000027256"/>
<dbReference type="InterPro" id="IPR050504">
    <property type="entry name" value="IgSF_BTN/MOG"/>
</dbReference>
<reference evidence="5" key="1">
    <citation type="submission" date="2025-08" db="UniProtKB">
        <authorList>
            <consortium name="Ensembl"/>
        </authorList>
    </citation>
    <scope>IDENTIFICATION</scope>
</reference>
<evidence type="ECO:0000313" key="5">
    <source>
        <dbReference type="Ensembl" id="ENSOMEP00000027256.1"/>
    </source>
</evidence>
<evidence type="ECO:0000256" key="2">
    <source>
        <dbReference type="ARBA" id="ARBA00023136"/>
    </source>
</evidence>
<reference evidence="5" key="2">
    <citation type="submission" date="2025-09" db="UniProtKB">
        <authorList>
            <consortium name="Ensembl"/>
        </authorList>
    </citation>
    <scope>IDENTIFICATION</scope>
</reference>
<dbReference type="PANTHER" id="PTHR24100:SF149">
    <property type="entry name" value="BG-LIKE ANTIGEN 1-RELATED"/>
    <property type="match status" value="1"/>
</dbReference>